<keyword evidence="2 4" id="KW-0378">Hydrolase</keyword>
<comment type="caution">
    <text evidence="6">The sequence shown here is derived from an EMBL/GenBank/DDBJ whole genome shotgun (WGS) entry which is preliminary data.</text>
</comment>
<evidence type="ECO:0000313" key="7">
    <source>
        <dbReference type="Proteomes" id="UP000177165"/>
    </source>
</evidence>
<reference evidence="6 7" key="1">
    <citation type="journal article" date="2016" name="Nat. Commun.">
        <title>Thousands of microbial genomes shed light on interconnected biogeochemical processes in an aquifer system.</title>
        <authorList>
            <person name="Anantharaman K."/>
            <person name="Brown C.T."/>
            <person name="Hug L.A."/>
            <person name="Sharon I."/>
            <person name="Castelle C.J."/>
            <person name="Probst A.J."/>
            <person name="Thomas B.C."/>
            <person name="Singh A."/>
            <person name="Wilkins M.J."/>
            <person name="Karaoz U."/>
            <person name="Brodie E.L."/>
            <person name="Williams K.H."/>
            <person name="Hubbard S.S."/>
            <person name="Banfield J.F."/>
        </authorList>
    </citation>
    <scope>NUCLEOTIDE SEQUENCE [LARGE SCALE GENOMIC DNA]</scope>
</reference>
<dbReference type="SUPFAM" id="SSF55811">
    <property type="entry name" value="Nudix"/>
    <property type="match status" value="1"/>
</dbReference>
<dbReference type="PANTHER" id="PTHR43046:SF12">
    <property type="entry name" value="GDP-MANNOSE MANNOSYL HYDROLASE"/>
    <property type="match status" value="1"/>
</dbReference>
<dbReference type="PRINTS" id="PR00502">
    <property type="entry name" value="NUDIXFAMILY"/>
</dbReference>
<dbReference type="InterPro" id="IPR020084">
    <property type="entry name" value="NUDIX_hydrolase_CS"/>
</dbReference>
<protein>
    <recommendedName>
        <fullName evidence="5">Nudix hydrolase domain-containing protein</fullName>
    </recommendedName>
</protein>
<dbReference type="AlphaFoldDB" id="A0A1G2ARZ9"/>
<dbReference type="InterPro" id="IPR020476">
    <property type="entry name" value="Nudix_hydrolase"/>
</dbReference>
<sequence>MERSRPKIIASALVENNGRYLFAKETLEDGEDYWIVPGGKVEFGESLETAAKREMKEETHLDIAIVRFIAFQEAIHVQHDYHTIIFFFLARPKTLEMRLDSKILEAKFFAPEEFSSLRFVESARWLLRKLQLIHRERVQALQK</sequence>
<dbReference type="PROSITE" id="PS51462">
    <property type="entry name" value="NUDIX"/>
    <property type="match status" value="1"/>
</dbReference>
<accession>A0A1G2ARZ9</accession>
<evidence type="ECO:0000313" key="6">
    <source>
        <dbReference type="EMBL" id="OGY78800.1"/>
    </source>
</evidence>
<dbReference type="Gene3D" id="3.90.79.10">
    <property type="entry name" value="Nucleoside Triphosphate Pyrophosphohydrolase"/>
    <property type="match status" value="1"/>
</dbReference>
<dbReference type="InterPro" id="IPR015797">
    <property type="entry name" value="NUDIX_hydrolase-like_dom_sf"/>
</dbReference>
<dbReference type="STRING" id="1798540.A3B74_03375"/>
<dbReference type="Pfam" id="PF00293">
    <property type="entry name" value="NUDIX"/>
    <property type="match status" value="1"/>
</dbReference>
<comment type="similarity">
    <text evidence="4">Belongs to the Nudix hydrolase family.</text>
</comment>
<dbReference type="InterPro" id="IPR000086">
    <property type="entry name" value="NUDIX_hydrolase_dom"/>
</dbReference>
<organism evidence="6 7">
    <name type="scientific">Candidatus Kerfeldbacteria bacterium RIFCSPHIGHO2_02_FULL_42_14</name>
    <dbReference type="NCBI Taxonomy" id="1798540"/>
    <lineage>
        <taxon>Bacteria</taxon>
        <taxon>Candidatus Kerfeldiibacteriota</taxon>
    </lineage>
</organism>
<evidence type="ECO:0000256" key="4">
    <source>
        <dbReference type="RuleBase" id="RU003476"/>
    </source>
</evidence>
<dbReference type="Proteomes" id="UP000177165">
    <property type="component" value="Unassembled WGS sequence"/>
</dbReference>
<evidence type="ECO:0000256" key="2">
    <source>
        <dbReference type="ARBA" id="ARBA00022801"/>
    </source>
</evidence>
<dbReference type="EMBL" id="MHKB01000012">
    <property type="protein sequence ID" value="OGY78800.1"/>
    <property type="molecule type" value="Genomic_DNA"/>
</dbReference>
<dbReference type="PANTHER" id="PTHR43046">
    <property type="entry name" value="GDP-MANNOSE MANNOSYL HYDROLASE"/>
    <property type="match status" value="1"/>
</dbReference>
<gene>
    <name evidence="6" type="ORF">A3B74_03375</name>
</gene>
<comment type="cofactor">
    <cofactor evidence="1">
        <name>Mg(2+)</name>
        <dbReference type="ChEBI" id="CHEBI:18420"/>
    </cofactor>
</comment>
<evidence type="ECO:0000256" key="1">
    <source>
        <dbReference type="ARBA" id="ARBA00001946"/>
    </source>
</evidence>
<proteinExistence type="inferred from homology"/>
<evidence type="ECO:0000256" key="3">
    <source>
        <dbReference type="ARBA" id="ARBA00022842"/>
    </source>
</evidence>
<name>A0A1G2ARZ9_9BACT</name>
<feature type="domain" description="Nudix hydrolase" evidence="5">
    <location>
        <begin position="3"/>
        <end position="133"/>
    </location>
</feature>
<dbReference type="GO" id="GO:0016787">
    <property type="term" value="F:hydrolase activity"/>
    <property type="evidence" value="ECO:0007669"/>
    <property type="project" value="UniProtKB-KW"/>
</dbReference>
<dbReference type="PROSITE" id="PS00893">
    <property type="entry name" value="NUDIX_BOX"/>
    <property type="match status" value="1"/>
</dbReference>
<keyword evidence="3" id="KW-0460">Magnesium</keyword>
<evidence type="ECO:0000259" key="5">
    <source>
        <dbReference type="PROSITE" id="PS51462"/>
    </source>
</evidence>